<feature type="compositionally biased region" description="Basic and acidic residues" evidence="1">
    <location>
        <begin position="98"/>
        <end position="109"/>
    </location>
</feature>
<dbReference type="Proteomes" id="UP000243459">
    <property type="component" value="Chromosome 4"/>
</dbReference>
<dbReference type="EMBL" id="CM007384">
    <property type="protein sequence ID" value="ONK72355.1"/>
    <property type="molecule type" value="Genomic_DNA"/>
</dbReference>
<dbReference type="Gramene" id="ONK72355">
    <property type="protein sequence ID" value="ONK72355"/>
    <property type="gene ID" value="A4U43_C04F18560"/>
</dbReference>
<name>A0A5P1F1Y2_ASPOF</name>
<keyword evidence="3" id="KW-1185">Reference proteome</keyword>
<feature type="compositionally biased region" description="Basic and acidic residues" evidence="1">
    <location>
        <begin position="44"/>
        <end position="56"/>
    </location>
</feature>
<reference evidence="3" key="1">
    <citation type="journal article" date="2017" name="Nat. Commun.">
        <title>The asparagus genome sheds light on the origin and evolution of a young Y chromosome.</title>
        <authorList>
            <person name="Harkess A."/>
            <person name="Zhou J."/>
            <person name="Xu C."/>
            <person name="Bowers J.E."/>
            <person name="Van der Hulst R."/>
            <person name="Ayyampalayam S."/>
            <person name="Mercati F."/>
            <person name="Riccardi P."/>
            <person name="McKain M.R."/>
            <person name="Kakrana A."/>
            <person name="Tang H."/>
            <person name="Ray J."/>
            <person name="Groenendijk J."/>
            <person name="Arikit S."/>
            <person name="Mathioni S.M."/>
            <person name="Nakano M."/>
            <person name="Shan H."/>
            <person name="Telgmann-Rauber A."/>
            <person name="Kanno A."/>
            <person name="Yue Z."/>
            <person name="Chen H."/>
            <person name="Li W."/>
            <person name="Chen Y."/>
            <person name="Xu X."/>
            <person name="Zhang Y."/>
            <person name="Luo S."/>
            <person name="Chen H."/>
            <person name="Gao J."/>
            <person name="Mao Z."/>
            <person name="Pires J.C."/>
            <person name="Luo M."/>
            <person name="Kudrna D."/>
            <person name="Wing R.A."/>
            <person name="Meyers B.C."/>
            <person name="Yi K."/>
            <person name="Kong H."/>
            <person name="Lavrijsen P."/>
            <person name="Sunseri F."/>
            <person name="Falavigna A."/>
            <person name="Ye Y."/>
            <person name="Leebens-Mack J.H."/>
            <person name="Chen G."/>
        </authorList>
    </citation>
    <scope>NUCLEOTIDE SEQUENCE [LARGE SCALE GENOMIC DNA]</scope>
    <source>
        <strain evidence="3">cv. DH0086</strain>
    </source>
</reference>
<evidence type="ECO:0000313" key="2">
    <source>
        <dbReference type="EMBL" id="ONK72355.1"/>
    </source>
</evidence>
<protein>
    <submittedName>
        <fullName evidence="2">Uncharacterized protein</fullName>
    </submittedName>
</protein>
<feature type="compositionally biased region" description="Basic and acidic residues" evidence="1">
    <location>
        <begin position="119"/>
        <end position="130"/>
    </location>
</feature>
<sequence>MRFLASYDILELESEAGTQIAIFESPLEMTLALAANCNEVQEKNTQIEDLSERGGDEGVSSAEINGGVGDGEGVGEGRGEDEAVGDGRSKVVGGYHGGRGEGGNEKATDGVDDESGDGEGGRIRGRRSLDDAGVGD</sequence>
<evidence type="ECO:0000313" key="3">
    <source>
        <dbReference type="Proteomes" id="UP000243459"/>
    </source>
</evidence>
<proteinExistence type="predicted"/>
<dbReference type="AlphaFoldDB" id="A0A5P1F1Y2"/>
<gene>
    <name evidence="2" type="ORF">A4U43_C04F18560</name>
</gene>
<accession>A0A5P1F1Y2</accession>
<organism evidence="2 3">
    <name type="scientific">Asparagus officinalis</name>
    <name type="common">Garden asparagus</name>
    <dbReference type="NCBI Taxonomy" id="4686"/>
    <lineage>
        <taxon>Eukaryota</taxon>
        <taxon>Viridiplantae</taxon>
        <taxon>Streptophyta</taxon>
        <taxon>Embryophyta</taxon>
        <taxon>Tracheophyta</taxon>
        <taxon>Spermatophyta</taxon>
        <taxon>Magnoliopsida</taxon>
        <taxon>Liliopsida</taxon>
        <taxon>Asparagales</taxon>
        <taxon>Asparagaceae</taxon>
        <taxon>Asparagoideae</taxon>
        <taxon>Asparagus</taxon>
    </lineage>
</organism>
<feature type="region of interest" description="Disordered" evidence="1">
    <location>
        <begin position="44"/>
        <end position="136"/>
    </location>
</feature>
<evidence type="ECO:0000256" key="1">
    <source>
        <dbReference type="SAM" id="MobiDB-lite"/>
    </source>
</evidence>
<feature type="compositionally biased region" description="Basic and acidic residues" evidence="1">
    <location>
        <begin position="75"/>
        <end position="89"/>
    </location>
</feature>